<geneLocation type="plasmid" evidence="4 5">
    <name>pMNOD02</name>
</geneLocation>
<evidence type="ECO:0000313" key="5">
    <source>
        <dbReference type="Proteomes" id="UP000008207"/>
    </source>
</evidence>
<evidence type="ECO:0000313" key="4">
    <source>
        <dbReference type="EMBL" id="ACL62960.1"/>
    </source>
</evidence>
<dbReference type="PANTHER" id="PTHR10204">
    <property type="entry name" value="NAD P H OXIDOREDUCTASE-RELATED"/>
    <property type="match status" value="1"/>
</dbReference>
<dbReference type="Gene3D" id="3.40.50.360">
    <property type="match status" value="1"/>
</dbReference>
<dbReference type="GO" id="GO:0003955">
    <property type="term" value="F:NAD(P)H dehydrogenase (quinone) activity"/>
    <property type="evidence" value="ECO:0007669"/>
    <property type="project" value="TreeGrafter"/>
</dbReference>
<protein>
    <submittedName>
        <fullName evidence="4">NAD(P)H dehydrogenase (Quinone)</fullName>
    </submittedName>
</protein>
<feature type="domain" description="Flavodoxin-like fold" evidence="3">
    <location>
        <begin position="1"/>
        <end position="135"/>
    </location>
</feature>
<dbReference type="RefSeq" id="WP_012631162.1">
    <property type="nucleotide sequence ID" value="NC_011887.1"/>
</dbReference>
<dbReference type="InterPro" id="IPR003680">
    <property type="entry name" value="Flavodoxin_fold"/>
</dbReference>
<sequence length="195" mass="22597">MRVLLIYSHPCSDSFSSTLRQIAAEALSSAGHEVEVRDLYAESFDPVLSEQERRTYYDESTISEGAGDHVASLRQAQALVFVYPTWWFGSPAMLKGWFDRVWLPGVAFRLSGPNDLQPRLTNIQRIVVVTTYGSPRWLLWLLGWPDWRVFKRAIRTLCAPRCRLEWLSLTGMDNCTDDKRRRFAAKIRVRLSNWK</sequence>
<dbReference type="Proteomes" id="UP000008207">
    <property type="component" value="Plasmid pMNOD02"/>
</dbReference>
<dbReference type="SUPFAM" id="SSF52218">
    <property type="entry name" value="Flavoproteins"/>
    <property type="match status" value="1"/>
</dbReference>
<proteinExistence type="inferred from homology"/>
<dbReference type="InterPro" id="IPR029039">
    <property type="entry name" value="Flavoprotein-like_sf"/>
</dbReference>
<dbReference type="InterPro" id="IPR051545">
    <property type="entry name" value="NAD(P)H_dehydrogenase_qn"/>
</dbReference>
<accession>B8IWR9</accession>
<name>B8IWR9_METNO</name>
<dbReference type="GO" id="GO:0005829">
    <property type="term" value="C:cytosol"/>
    <property type="evidence" value="ECO:0007669"/>
    <property type="project" value="TreeGrafter"/>
</dbReference>
<keyword evidence="4" id="KW-0614">Plasmid</keyword>
<keyword evidence="2" id="KW-0560">Oxidoreductase</keyword>
<dbReference type="EMBL" id="CP001351">
    <property type="protein sequence ID" value="ACL62960.1"/>
    <property type="molecule type" value="Genomic_DNA"/>
</dbReference>
<organism evidence="4 5">
    <name type="scientific">Methylobacterium nodulans (strain LMG 21967 / CNCM I-2342 / ORS 2060)</name>
    <dbReference type="NCBI Taxonomy" id="460265"/>
    <lineage>
        <taxon>Bacteria</taxon>
        <taxon>Pseudomonadati</taxon>
        <taxon>Pseudomonadota</taxon>
        <taxon>Alphaproteobacteria</taxon>
        <taxon>Hyphomicrobiales</taxon>
        <taxon>Methylobacteriaceae</taxon>
        <taxon>Methylobacterium</taxon>
    </lineage>
</organism>
<reference evidence="5" key="1">
    <citation type="submission" date="2009-01" db="EMBL/GenBank/DDBJ databases">
        <title>Complete sequence of plasmid 2 of Methylobacterium nodulans ORS 2060.</title>
        <authorList>
            <consortium name="US DOE Joint Genome Institute"/>
            <person name="Lucas S."/>
            <person name="Copeland A."/>
            <person name="Lapidus A."/>
            <person name="Glavina del Rio T."/>
            <person name="Dalin E."/>
            <person name="Tice H."/>
            <person name="Bruce D."/>
            <person name="Goodwin L."/>
            <person name="Pitluck S."/>
            <person name="Sims D."/>
            <person name="Brettin T."/>
            <person name="Detter J.C."/>
            <person name="Han C."/>
            <person name="Larimer F."/>
            <person name="Land M."/>
            <person name="Hauser L."/>
            <person name="Kyrpides N."/>
            <person name="Ivanova N."/>
            <person name="Marx C.J."/>
            <person name="Richardson P."/>
        </authorList>
    </citation>
    <scope>NUCLEOTIDE SEQUENCE [LARGE SCALE GENOMIC DNA]</scope>
    <source>
        <strain evidence="5">LMG 21967 / CNCM I-2342 / ORS 2060</strain>
        <plasmid evidence="5">Plasmid pMNOD02</plasmid>
    </source>
</reference>
<dbReference type="AlphaFoldDB" id="B8IWR9"/>
<dbReference type="PANTHER" id="PTHR10204:SF34">
    <property type="entry name" value="NAD(P)H DEHYDROGENASE [QUINONE] 1 ISOFORM 1"/>
    <property type="match status" value="1"/>
</dbReference>
<dbReference type="KEGG" id="mno:Mnod_7957"/>
<keyword evidence="5" id="KW-1185">Reference proteome</keyword>
<evidence type="ECO:0000256" key="2">
    <source>
        <dbReference type="ARBA" id="ARBA00023002"/>
    </source>
</evidence>
<dbReference type="OrthoDB" id="9798454at2"/>
<dbReference type="HOGENOM" id="CLU_058643_1_2_5"/>
<comment type="similarity">
    <text evidence="1">Belongs to the NAD(P)H dehydrogenase (quinone) family.</text>
</comment>
<evidence type="ECO:0000259" key="3">
    <source>
        <dbReference type="Pfam" id="PF02525"/>
    </source>
</evidence>
<evidence type="ECO:0000256" key="1">
    <source>
        <dbReference type="ARBA" id="ARBA00006252"/>
    </source>
</evidence>
<dbReference type="Pfam" id="PF02525">
    <property type="entry name" value="Flavodoxin_2"/>
    <property type="match status" value="1"/>
</dbReference>
<gene>
    <name evidence="4" type="ordered locus">Mnod_7957</name>
</gene>